<dbReference type="CDD" id="cd08249">
    <property type="entry name" value="enoyl_reductase_like"/>
    <property type="match status" value="1"/>
</dbReference>
<dbReference type="InterPro" id="IPR013154">
    <property type="entry name" value="ADH-like_N"/>
</dbReference>
<comment type="similarity">
    <text evidence="1">Belongs to the zinc-containing alcohol dehydrogenase family.</text>
</comment>
<dbReference type="InterPro" id="IPR047122">
    <property type="entry name" value="Trans-enoyl_RdTase-like"/>
</dbReference>
<keyword evidence="5" id="KW-1185">Reference proteome</keyword>
<evidence type="ECO:0000313" key="4">
    <source>
        <dbReference type="EMBL" id="KAK1597968.1"/>
    </source>
</evidence>
<sequence length="356" mass="37808">MAQNQAVKTVAVGVAKVVDVPVPALPADDYILVKTTAVAINPTDWKHVDLADKAGCVGIWVGCDYAGVVEEVGKGVTKDFKKGDRICGPVNGSNGLREVDGAFAKYIVVKGDLQIKTPDNLSDEEAATLGIAVTTVGQGLYQTLNLPLPTAPTTDPSATILIYGGSTAMGISGIQYARLSGYKVIATASPHNFEYVKSLGASEVFDYKSPTVSEDIRRHTGDGLTLAWDCHSTNESATLVAKALSSSKGGLIGTLLPVDEKVVQEANPKVEVKMSLYYSVFGEEYGYFAGKRDAVPENYEFGKKFWEISRDLLADGKLKPIRVIKNQGGSGLEGVVVGLKELKEGKVSGGKLVYTI</sequence>
<gene>
    <name evidence="4" type="ORF">LY79DRAFT_323953</name>
</gene>
<dbReference type="EMBL" id="JAHLJV010000006">
    <property type="protein sequence ID" value="KAK1597968.1"/>
    <property type="molecule type" value="Genomic_DNA"/>
</dbReference>
<protein>
    <submittedName>
        <fullName evidence="4">Zinc-binding dehydrogenase</fullName>
    </submittedName>
</protein>
<evidence type="ECO:0000256" key="1">
    <source>
        <dbReference type="ARBA" id="ARBA00008072"/>
    </source>
</evidence>
<dbReference type="GeneID" id="85436674"/>
<name>A0AAD8Q8G5_9PEZI</name>
<evidence type="ECO:0000313" key="5">
    <source>
        <dbReference type="Proteomes" id="UP001230504"/>
    </source>
</evidence>
<feature type="domain" description="Enoyl reductase (ER)" evidence="3">
    <location>
        <begin position="5"/>
        <end position="354"/>
    </location>
</feature>
<dbReference type="Gene3D" id="3.90.180.10">
    <property type="entry name" value="Medium-chain alcohol dehydrogenases, catalytic domain"/>
    <property type="match status" value="1"/>
</dbReference>
<evidence type="ECO:0000259" key="3">
    <source>
        <dbReference type="SMART" id="SM00829"/>
    </source>
</evidence>
<dbReference type="SUPFAM" id="SSF51735">
    <property type="entry name" value="NAD(P)-binding Rossmann-fold domains"/>
    <property type="match status" value="1"/>
</dbReference>
<dbReference type="Gene3D" id="3.40.50.720">
    <property type="entry name" value="NAD(P)-binding Rossmann-like Domain"/>
    <property type="match status" value="1"/>
</dbReference>
<dbReference type="InterPro" id="IPR020843">
    <property type="entry name" value="ER"/>
</dbReference>
<evidence type="ECO:0000256" key="2">
    <source>
        <dbReference type="ARBA" id="ARBA00023002"/>
    </source>
</evidence>
<dbReference type="PANTHER" id="PTHR45348">
    <property type="entry name" value="HYPOTHETICAL OXIDOREDUCTASE (EUROFUNG)"/>
    <property type="match status" value="1"/>
</dbReference>
<dbReference type="AlphaFoldDB" id="A0AAD8Q8G5"/>
<accession>A0AAD8Q8G5</accession>
<proteinExistence type="inferred from homology"/>
<comment type="caution">
    <text evidence="4">The sequence shown here is derived from an EMBL/GenBank/DDBJ whole genome shotgun (WGS) entry which is preliminary data.</text>
</comment>
<dbReference type="InterPro" id="IPR013149">
    <property type="entry name" value="ADH-like_C"/>
</dbReference>
<dbReference type="Pfam" id="PF00107">
    <property type="entry name" value="ADH_zinc_N"/>
    <property type="match status" value="1"/>
</dbReference>
<dbReference type="GO" id="GO:0016651">
    <property type="term" value="F:oxidoreductase activity, acting on NAD(P)H"/>
    <property type="evidence" value="ECO:0007669"/>
    <property type="project" value="InterPro"/>
</dbReference>
<dbReference type="InterPro" id="IPR036291">
    <property type="entry name" value="NAD(P)-bd_dom_sf"/>
</dbReference>
<dbReference type="Pfam" id="PF08240">
    <property type="entry name" value="ADH_N"/>
    <property type="match status" value="1"/>
</dbReference>
<dbReference type="SMART" id="SM00829">
    <property type="entry name" value="PKS_ER"/>
    <property type="match status" value="1"/>
</dbReference>
<reference evidence="4" key="1">
    <citation type="submission" date="2021-06" db="EMBL/GenBank/DDBJ databases">
        <title>Comparative genomics, transcriptomics and evolutionary studies reveal genomic signatures of adaptation to plant cell wall in hemibiotrophic fungi.</title>
        <authorList>
            <consortium name="DOE Joint Genome Institute"/>
            <person name="Baroncelli R."/>
            <person name="Diaz J.F."/>
            <person name="Benocci T."/>
            <person name="Peng M."/>
            <person name="Battaglia E."/>
            <person name="Haridas S."/>
            <person name="Andreopoulos W."/>
            <person name="Labutti K."/>
            <person name="Pangilinan J."/>
            <person name="Floch G.L."/>
            <person name="Makela M.R."/>
            <person name="Henrissat B."/>
            <person name="Grigoriev I.V."/>
            <person name="Crouch J.A."/>
            <person name="De Vries R.P."/>
            <person name="Sukno S.A."/>
            <person name="Thon M.R."/>
        </authorList>
    </citation>
    <scope>NUCLEOTIDE SEQUENCE</scope>
    <source>
        <strain evidence="4">CBS 125086</strain>
    </source>
</reference>
<keyword evidence="2" id="KW-0560">Oxidoreductase</keyword>
<dbReference type="RefSeq" id="XP_060418713.1">
    <property type="nucleotide sequence ID" value="XM_060552434.1"/>
</dbReference>
<dbReference type="SUPFAM" id="SSF50129">
    <property type="entry name" value="GroES-like"/>
    <property type="match status" value="1"/>
</dbReference>
<dbReference type="PANTHER" id="PTHR45348:SF2">
    <property type="entry name" value="ZINC-TYPE ALCOHOL DEHYDROGENASE-LIKE PROTEIN C2E1P3.01"/>
    <property type="match status" value="1"/>
</dbReference>
<dbReference type="Proteomes" id="UP001230504">
    <property type="component" value="Unassembled WGS sequence"/>
</dbReference>
<dbReference type="InterPro" id="IPR011032">
    <property type="entry name" value="GroES-like_sf"/>
</dbReference>
<organism evidence="4 5">
    <name type="scientific">Colletotrichum navitas</name>
    <dbReference type="NCBI Taxonomy" id="681940"/>
    <lineage>
        <taxon>Eukaryota</taxon>
        <taxon>Fungi</taxon>
        <taxon>Dikarya</taxon>
        <taxon>Ascomycota</taxon>
        <taxon>Pezizomycotina</taxon>
        <taxon>Sordariomycetes</taxon>
        <taxon>Hypocreomycetidae</taxon>
        <taxon>Glomerellales</taxon>
        <taxon>Glomerellaceae</taxon>
        <taxon>Colletotrichum</taxon>
        <taxon>Colletotrichum graminicola species complex</taxon>
    </lineage>
</organism>